<dbReference type="PRINTS" id="PR00313">
    <property type="entry name" value="CABNDNGRPT"/>
</dbReference>
<dbReference type="InterPro" id="IPR011049">
    <property type="entry name" value="Serralysin-like_metalloprot_C"/>
</dbReference>
<sequence length="647" mass="68619">MAIISGTEADDNFTGTTGNDSISGLAGNDTLQGLAGNDTILGGDGWDNLFGGAGNDFLNPGSNDWYDYVRPGSGNDTIDFSDIIPNFGYVTIDFSEVSRGVIADIDTASNTGTVNQGSAGINTILNVNNALASDLYYGGGLRLTGTSEADVFNLNLAAGQQMEVRLPGVSGNQINLNSADAWFSLSYVHSGSGVHAELDVTRTDGSTRYVRENGASFAPIDYIDGVGDLYRFRGSNSDDVVYGGDATRYIYTYSGDDLIVARSTQEDWSIFNAGSGNDTVDLRGLTAGTSFYNLYTGASQSGVTATIDSELVTNELDLGLDGMTTVLGIGQALHYDGPLGPAGRGRVLPSEPGEHGGLRLRGSAQDDQMTFSIHEEEWFQFHDQGGSDTFQIDENEGFFTLEYRGGLAISANLGRGVIHQEGIDGSIVNTDRITGTGEINELRATSGDDKIVGSSANEIFNLGVGNDTLNGKNGFDIVSYSFFFSEADITVNLARGRATAVFDNVTHTDRLRNIEGAAGDDGDDTFLGNRGANAFMGFSGDDTLSGRGGKDVLSGGRGDDLLTGGRGADRFVFVSGGGHDTVTDFNANNNREDIDLSEVTRIRNFRDLSRNHMEQDGDDVLIADGRGTTILLQDVDINDLNSGDFLF</sequence>
<dbReference type="Gene3D" id="2.150.10.10">
    <property type="entry name" value="Serralysin-like metalloprotease, C-terminal"/>
    <property type="match status" value="3"/>
</dbReference>
<evidence type="ECO:0000256" key="3">
    <source>
        <dbReference type="SAM" id="MobiDB-lite"/>
    </source>
</evidence>
<dbReference type="InterPro" id="IPR018511">
    <property type="entry name" value="Hemolysin-typ_Ca-bd_CS"/>
</dbReference>
<evidence type="ECO:0000256" key="2">
    <source>
        <dbReference type="ARBA" id="ARBA00022525"/>
    </source>
</evidence>
<gene>
    <name evidence="4" type="ORF">NBRC116598_41870</name>
</gene>
<evidence type="ECO:0000256" key="1">
    <source>
        <dbReference type="ARBA" id="ARBA00004613"/>
    </source>
</evidence>
<organism evidence="4 5">
    <name type="scientific">Pseudophaeobacter arcticus</name>
    <dbReference type="NCBI Taxonomy" id="385492"/>
    <lineage>
        <taxon>Bacteria</taxon>
        <taxon>Pseudomonadati</taxon>
        <taxon>Pseudomonadota</taxon>
        <taxon>Alphaproteobacteria</taxon>
        <taxon>Rhodobacterales</taxon>
        <taxon>Paracoccaceae</taxon>
        <taxon>Pseudophaeobacter</taxon>
    </lineage>
</organism>
<dbReference type="EMBL" id="BAABWU010000033">
    <property type="protein sequence ID" value="GAA6198742.1"/>
    <property type="molecule type" value="Genomic_DNA"/>
</dbReference>
<dbReference type="PROSITE" id="PS00330">
    <property type="entry name" value="HEMOLYSIN_CALCIUM"/>
    <property type="match status" value="4"/>
</dbReference>
<dbReference type="PANTHER" id="PTHR38340:SF1">
    <property type="entry name" value="S-LAYER PROTEIN"/>
    <property type="match status" value="1"/>
</dbReference>
<evidence type="ECO:0000313" key="5">
    <source>
        <dbReference type="Proteomes" id="UP001441944"/>
    </source>
</evidence>
<dbReference type="PANTHER" id="PTHR38340">
    <property type="entry name" value="S-LAYER PROTEIN"/>
    <property type="match status" value="1"/>
</dbReference>
<dbReference type="RefSeq" id="WP_353402732.1">
    <property type="nucleotide sequence ID" value="NZ_BAABWU010000033.1"/>
</dbReference>
<comment type="caution">
    <text evidence="4">The sequence shown here is derived from an EMBL/GenBank/DDBJ whole genome shotgun (WGS) entry which is preliminary data.</text>
</comment>
<dbReference type="InterPro" id="IPR001343">
    <property type="entry name" value="Hemolysn_Ca-bd"/>
</dbReference>
<reference evidence="4 5" key="1">
    <citation type="submission" date="2024-04" db="EMBL/GenBank/DDBJ databases">
        <title>Draft genome sequence of Pseudophaeobacter arcticus NBRC 116598.</title>
        <authorList>
            <person name="Miyakawa T."/>
            <person name="Kusuya Y."/>
            <person name="Miura T."/>
        </authorList>
    </citation>
    <scope>NUCLEOTIDE SEQUENCE [LARGE SCALE GENOMIC DNA]</scope>
    <source>
        <strain evidence="4 5">SU-CL00105</strain>
    </source>
</reference>
<dbReference type="InterPro" id="IPR050557">
    <property type="entry name" value="RTX_toxin/Mannuronan_C5-epim"/>
</dbReference>
<evidence type="ECO:0000313" key="4">
    <source>
        <dbReference type="EMBL" id="GAA6198742.1"/>
    </source>
</evidence>
<dbReference type="SUPFAM" id="SSF51120">
    <property type="entry name" value="beta-Roll"/>
    <property type="match status" value="3"/>
</dbReference>
<keyword evidence="5" id="KW-1185">Reference proteome</keyword>
<keyword evidence="2" id="KW-0964">Secreted</keyword>
<name>A0ABQ0AS73_9RHOB</name>
<proteinExistence type="predicted"/>
<protein>
    <submittedName>
        <fullName evidence="4">Calcium-binding protein</fullName>
    </submittedName>
</protein>
<feature type="region of interest" description="Disordered" evidence="3">
    <location>
        <begin position="1"/>
        <end position="21"/>
    </location>
</feature>
<dbReference type="Pfam" id="PF00353">
    <property type="entry name" value="HemolysinCabind"/>
    <property type="match status" value="3"/>
</dbReference>
<dbReference type="Proteomes" id="UP001441944">
    <property type="component" value="Unassembled WGS sequence"/>
</dbReference>
<accession>A0ABQ0AS73</accession>
<comment type="subcellular location">
    <subcellularLocation>
        <location evidence="1">Secreted</location>
    </subcellularLocation>
</comment>